<proteinExistence type="predicted"/>
<dbReference type="InParanoid" id="A0A1B7NGJ1"/>
<organism evidence="1 2">
    <name type="scientific">Rhizopogon vinicolor AM-OR11-026</name>
    <dbReference type="NCBI Taxonomy" id="1314800"/>
    <lineage>
        <taxon>Eukaryota</taxon>
        <taxon>Fungi</taxon>
        <taxon>Dikarya</taxon>
        <taxon>Basidiomycota</taxon>
        <taxon>Agaricomycotina</taxon>
        <taxon>Agaricomycetes</taxon>
        <taxon>Agaricomycetidae</taxon>
        <taxon>Boletales</taxon>
        <taxon>Suillineae</taxon>
        <taxon>Rhizopogonaceae</taxon>
        <taxon>Rhizopogon</taxon>
    </lineage>
</organism>
<keyword evidence="2" id="KW-1185">Reference proteome</keyword>
<evidence type="ECO:0000313" key="2">
    <source>
        <dbReference type="Proteomes" id="UP000092154"/>
    </source>
</evidence>
<dbReference type="Proteomes" id="UP000092154">
    <property type="component" value="Unassembled WGS sequence"/>
</dbReference>
<evidence type="ECO:0000313" key="1">
    <source>
        <dbReference type="EMBL" id="OAX43930.1"/>
    </source>
</evidence>
<reference evidence="1 2" key="1">
    <citation type="submission" date="2016-06" db="EMBL/GenBank/DDBJ databases">
        <title>Comparative genomics of the ectomycorrhizal sister species Rhizopogon vinicolor and Rhizopogon vesiculosus (Basidiomycota: Boletales) reveals a divergence of the mating type B locus.</title>
        <authorList>
            <consortium name="DOE Joint Genome Institute"/>
            <person name="Mujic A.B."/>
            <person name="Kuo A."/>
            <person name="Tritt A."/>
            <person name="Lipzen A."/>
            <person name="Chen C."/>
            <person name="Johnson J."/>
            <person name="Sharma A."/>
            <person name="Barry K."/>
            <person name="Grigoriev I.V."/>
            <person name="Spatafora J.W."/>
        </authorList>
    </citation>
    <scope>NUCLEOTIDE SEQUENCE [LARGE SCALE GENOMIC DNA]</scope>
    <source>
        <strain evidence="1 2">AM-OR11-026</strain>
    </source>
</reference>
<name>A0A1B7NGJ1_9AGAM</name>
<gene>
    <name evidence="1" type="ORF">K503DRAFT_765406</name>
</gene>
<protein>
    <submittedName>
        <fullName evidence="1">Uncharacterized protein</fullName>
    </submittedName>
</protein>
<dbReference type="OrthoDB" id="10538096at2759"/>
<dbReference type="EMBL" id="KV448130">
    <property type="protein sequence ID" value="OAX43930.1"/>
    <property type="molecule type" value="Genomic_DNA"/>
</dbReference>
<dbReference type="AlphaFoldDB" id="A0A1B7NGJ1"/>
<sequence>MCIRRPSASCIVLPRICTRHVKADIELPSPKVAVLRFGHERALLMLISAWSSGPASQ</sequence>
<accession>A0A1B7NGJ1</accession>